<sequence length="214" mass="23985">MKQGHLLGLWSVTSEASLLQGNLLPSSHVYESRLVDPTGTYSDTGSGSTIYVVGATHALRVLLTFCCILLVPTVGLEILSVPLFGWVTVVSWHITLPKKKMCGYNTSHWPAAQRPPPPSYYINAVEEFPHLSRKGVGCRHDNAVRSVSRRGRDPNRREAEIRNCRLVPKLDILYSVDCLQDDLDPFFLGVRYLLPRVRHARKQVNNVRGLVRTA</sequence>
<proteinExistence type="predicted"/>
<keyword evidence="2" id="KW-1185">Reference proteome</keyword>
<evidence type="ECO:0000313" key="1">
    <source>
        <dbReference type="EMBL" id="KAI0302805.1"/>
    </source>
</evidence>
<name>A0AAD4QN36_9AGAM</name>
<gene>
    <name evidence="1" type="ORF">B0F90DRAFT_168809</name>
</gene>
<organism evidence="1 2">
    <name type="scientific">Multifurca ochricompacta</name>
    <dbReference type="NCBI Taxonomy" id="376703"/>
    <lineage>
        <taxon>Eukaryota</taxon>
        <taxon>Fungi</taxon>
        <taxon>Dikarya</taxon>
        <taxon>Basidiomycota</taxon>
        <taxon>Agaricomycotina</taxon>
        <taxon>Agaricomycetes</taxon>
        <taxon>Russulales</taxon>
        <taxon>Russulaceae</taxon>
        <taxon>Multifurca</taxon>
    </lineage>
</organism>
<reference evidence="1" key="1">
    <citation type="journal article" date="2022" name="New Phytol.">
        <title>Evolutionary transition to the ectomycorrhizal habit in the genomes of a hyperdiverse lineage of mushroom-forming fungi.</title>
        <authorList>
            <person name="Looney B."/>
            <person name="Miyauchi S."/>
            <person name="Morin E."/>
            <person name="Drula E."/>
            <person name="Courty P.E."/>
            <person name="Kohler A."/>
            <person name="Kuo A."/>
            <person name="LaButti K."/>
            <person name="Pangilinan J."/>
            <person name="Lipzen A."/>
            <person name="Riley R."/>
            <person name="Andreopoulos W."/>
            <person name="He G."/>
            <person name="Johnson J."/>
            <person name="Nolan M."/>
            <person name="Tritt A."/>
            <person name="Barry K.W."/>
            <person name="Grigoriev I.V."/>
            <person name="Nagy L.G."/>
            <person name="Hibbett D."/>
            <person name="Henrissat B."/>
            <person name="Matheny P.B."/>
            <person name="Labbe J."/>
            <person name="Martin F.M."/>
        </authorList>
    </citation>
    <scope>NUCLEOTIDE SEQUENCE</scope>
    <source>
        <strain evidence="1">BPL690</strain>
    </source>
</reference>
<protein>
    <submittedName>
        <fullName evidence="1">Uncharacterized protein</fullName>
    </submittedName>
</protein>
<accession>A0AAD4QN36</accession>
<dbReference type="EMBL" id="WTXG01000010">
    <property type="protein sequence ID" value="KAI0302805.1"/>
    <property type="molecule type" value="Genomic_DNA"/>
</dbReference>
<comment type="caution">
    <text evidence="1">The sequence shown here is derived from an EMBL/GenBank/DDBJ whole genome shotgun (WGS) entry which is preliminary data.</text>
</comment>
<dbReference type="Proteomes" id="UP001203297">
    <property type="component" value="Unassembled WGS sequence"/>
</dbReference>
<evidence type="ECO:0000313" key="2">
    <source>
        <dbReference type="Proteomes" id="UP001203297"/>
    </source>
</evidence>
<dbReference type="AlphaFoldDB" id="A0AAD4QN36"/>